<keyword evidence="6" id="KW-1003">Cell membrane</keyword>
<keyword evidence="3 6" id="KW-1133">Transmembrane helix</keyword>
<dbReference type="EMBL" id="CP046172">
    <property type="protein sequence ID" value="QIS16675.1"/>
    <property type="molecule type" value="Genomic_DNA"/>
</dbReference>
<dbReference type="GO" id="GO:0140359">
    <property type="term" value="F:ABC-type transporter activity"/>
    <property type="evidence" value="ECO:0007669"/>
    <property type="project" value="InterPro"/>
</dbReference>
<dbReference type="RefSeq" id="WP_167478709.1">
    <property type="nucleotide sequence ID" value="NZ_CP046172.1"/>
</dbReference>
<dbReference type="InterPro" id="IPR051784">
    <property type="entry name" value="Nod_factor_ABC_transporter"/>
</dbReference>
<evidence type="ECO:0000256" key="5">
    <source>
        <dbReference type="ARBA" id="ARBA00023251"/>
    </source>
</evidence>
<dbReference type="Pfam" id="PF01061">
    <property type="entry name" value="ABC2_membrane"/>
    <property type="match status" value="1"/>
</dbReference>
<evidence type="ECO:0000313" key="8">
    <source>
        <dbReference type="EMBL" id="QIS16675.1"/>
    </source>
</evidence>
<dbReference type="PIRSF" id="PIRSF006648">
    <property type="entry name" value="DrrB"/>
    <property type="match status" value="1"/>
</dbReference>
<feature type="transmembrane region" description="Helical" evidence="6">
    <location>
        <begin position="143"/>
        <end position="168"/>
    </location>
</feature>
<feature type="transmembrane region" description="Helical" evidence="6">
    <location>
        <begin position="104"/>
        <end position="131"/>
    </location>
</feature>
<organism evidence="8 9">
    <name type="scientific">Nocardia arthritidis</name>
    <dbReference type="NCBI Taxonomy" id="228602"/>
    <lineage>
        <taxon>Bacteria</taxon>
        <taxon>Bacillati</taxon>
        <taxon>Actinomycetota</taxon>
        <taxon>Actinomycetes</taxon>
        <taxon>Mycobacteriales</taxon>
        <taxon>Nocardiaceae</taxon>
        <taxon>Nocardia</taxon>
    </lineage>
</organism>
<dbReference type="GO" id="GO:0043190">
    <property type="term" value="C:ATP-binding cassette (ABC) transporter complex"/>
    <property type="evidence" value="ECO:0007669"/>
    <property type="project" value="InterPro"/>
</dbReference>
<reference evidence="8 9" key="1">
    <citation type="journal article" date="2019" name="ACS Chem. Biol.">
        <title>Identification and Mobilization of a Cryptic Antibiotic Biosynthesis Gene Locus from a Human-Pathogenic Nocardia Isolate.</title>
        <authorList>
            <person name="Herisse M."/>
            <person name="Ishida K."/>
            <person name="Porter J.L."/>
            <person name="Howden B."/>
            <person name="Hertweck C."/>
            <person name="Stinear T.P."/>
            <person name="Pidot S.J."/>
        </authorList>
    </citation>
    <scope>NUCLEOTIDE SEQUENCE [LARGE SCALE GENOMIC DNA]</scope>
    <source>
        <strain evidence="8 9">AUSMDU00012717</strain>
    </source>
</reference>
<dbReference type="Proteomes" id="UP000503540">
    <property type="component" value="Chromosome"/>
</dbReference>
<evidence type="ECO:0000313" key="9">
    <source>
        <dbReference type="Proteomes" id="UP000503540"/>
    </source>
</evidence>
<evidence type="ECO:0000256" key="4">
    <source>
        <dbReference type="ARBA" id="ARBA00023136"/>
    </source>
</evidence>
<keyword evidence="5" id="KW-0046">Antibiotic resistance</keyword>
<gene>
    <name evidence="8" type="ORF">F5544_44360</name>
</gene>
<dbReference type="GO" id="GO:0046677">
    <property type="term" value="P:response to antibiotic"/>
    <property type="evidence" value="ECO:0007669"/>
    <property type="project" value="UniProtKB-KW"/>
</dbReference>
<dbReference type="PANTHER" id="PTHR43229">
    <property type="entry name" value="NODULATION PROTEIN J"/>
    <property type="match status" value="1"/>
</dbReference>
<proteinExistence type="inferred from homology"/>
<keyword evidence="6" id="KW-0813">Transport</keyword>
<evidence type="ECO:0000256" key="2">
    <source>
        <dbReference type="ARBA" id="ARBA00022692"/>
    </source>
</evidence>
<comment type="subcellular location">
    <subcellularLocation>
        <location evidence="6">Cell membrane</location>
        <topology evidence="6">Multi-pass membrane protein</topology>
    </subcellularLocation>
    <subcellularLocation>
        <location evidence="1">Membrane</location>
        <topology evidence="1">Multi-pass membrane protein</topology>
    </subcellularLocation>
</comment>
<dbReference type="KEGG" id="nah:F5544_44360"/>
<keyword evidence="4 6" id="KW-0472">Membrane</keyword>
<dbReference type="AlphaFoldDB" id="A0A6G9YTL5"/>
<dbReference type="InterPro" id="IPR013525">
    <property type="entry name" value="ABC2_TM"/>
</dbReference>
<comment type="similarity">
    <text evidence="6">Belongs to the ABC-2 integral membrane protein family.</text>
</comment>
<feature type="domain" description="ABC transmembrane type-2" evidence="7">
    <location>
        <begin position="27"/>
        <end position="262"/>
    </location>
</feature>
<evidence type="ECO:0000256" key="6">
    <source>
        <dbReference type="RuleBase" id="RU361157"/>
    </source>
</evidence>
<keyword evidence="9" id="KW-1185">Reference proteome</keyword>
<feature type="transmembrane region" description="Helical" evidence="6">
    <location>
        <begin position="29"/>
        <end position="46"/>
    </location>
</feature>
<feature type="transmembrane region" description="Helical" evidence="6">
    <location>
        <begin position="58"/>
        <end position="84"/>
    </location>
</feature>
<dbReference type="PROSITE" id="PS51012">
    <property type="entry name" value="ABC_TM2"/>
    <property type="match status" value="1"/>
</dbReference>
<sequence>MNPMVTAVRAGIQRGVLELGQMATNPEDLFGALFFPIGTIVALYFMRNGHFADSGFGLGALALPSILGMLIAFNGTLVMAQLLVVEKEDGTLLRAKATPNGMTGYLIGKIVTVSCWVLFQFTVVLVAGLILIGGTRMGTATAWIELIGIVLLGLLATLPIGAILGSVLSSPRSFAVVSLVVMVVVSISGIFYPISSLSGWLQGLGQVFPIYWMGLGVRSAMLPDAMSAVEIGQSWRHFETFGALGAWVVVGLILAPITLRRMARRESGSGVDGRRDKALQRAY</sequence>
<accession>A0A6G9YTL5</accession>
<evidence type="ECO:0000256" key="3">
    <source>
        <dbReference type="ARBA" id="ARBA00022989"/>
    </source>
</evidence>
<name>A0A6G9YTL5_9NOCA</name>
<evidence type="ECO:0000256" key="1">
    <source>
        <dbReference type="ARBA" id="ARBA00004141"/>
    </source>
</evidence>
<feature type="transmembrane region" description="Helical" evidence="6">
    <location>
        <begin position="174"/>
        <end position="192"/>
    </location>
</feature>
<dbReference type="PANTHER" id="PTHR43229:SF2">
    <property type="entry name" value="NODULATION PROTEIN J"/>
    <property type="match status" value="1"/>
</dbReference>
<dbReference type="InterPro" id="IPR047817">
    <property type="entry name" value="ABC2_TM_bact-type"/>
</dbReference>
<dbReference type="InterPro" id="IPR000412">
    <property type="entry name" value="ABC_2_transport"/>
</dbReference>
<feature type="transmembrane region" description="Helical" evidence="6">
    <location>
        <begin position="241"/>
        <end position="259"/>
    </location>
</feature>
<evidence type="ECO:0000259" key="7">
    <source>
        <dbReference type="PROSITE" id="PS51012"/>
    </source>
</evidence>
<protein>
    <recommendedName>
        <fullName evidence="6">Transport permease protein</fullName>
    </recommendedName>
</protein>
<keyword evidence="2 6" id="KW-0812">Transmembrane</keyword>